<dbReference type="Gene3D" id="3.50.50.60">
    <property type="entry name" value="FAD/NAD(P)-binding domain"/>
    <property type="match status" value="1"/>
</dbReference>
<dbReference type="GO" id="GO:0016491">
    <property type="term" value="F:oxidoreductase activity"/>
    <property type="evidence" value="ECO:0007669"/>
    <property type="project" value="InterPro"/>
</dbReference>
<dbReference type="EMBL" id="AP021861">
    <property type="protein sequence ID" value="BBO33284.1"/>
    <property type="molecule type" value="Genomic_DNA"/>
</dbReference>
<dbReference type="NCBIfam" id="NF005560">
    <property type="entry name" value="PRK07233.1"/>
    <property type="match status" value="1"/>
</dbReference>
<feature type="domain" description="Amine oxidase" evidence="1">
    <location>
        <begin position="13"/>
        <end position="380"/>
    </location>
</feature>
<dbReference type="PANTHER" id="PTHR42923">
    <property type="entry name" value="PROTOPORPHYRINOGEN OXIDASE"/>
    <property type="match status" value="1"/>
</dbReference>
<dbReference type="InterPro" id="IPR002937">
    <property type="entry name" value="Amino_oxidase"/>
</dbReference>
<dbReference type="RefSeq" id="WP_152099095.1">
    <property type="nucleotide sequence ID" value="NZ_AP021861.1"/>
</dbReference>
<dbReference type="PANTHER" id="PTHR42923:SF46">
    <property type="entry name" value="AMINE OXIDASE"/>
    <property type="match status" value="1"/>
</dbReference>
<accession>A0A5K7X925</accession>
<dbReference type="Proteomes" id="UP000326837">
    <property type="component" value="Chromosome"/>
</dbReference>
<dbReference type="KEGG" id="lpav:PLANPX_2896"/>
<sequence length="446" mass="49744">MDKTCIIIGGGYTGLSAAFELVRAGIKPIVFEADSQLGGLAGSFDVGGVELEKFYHHWFTSDTHISDLVADLGETDRIVYRPTNTGMYFANRVFRLSTPLDLLKFSPLSFFDRIRMGKVALVARRIKDWKPLEDITAEAWLRKVCGNRVYDAVWGPMLAGKFGPFADKISAVWMWNKFKLRGGSRGKGGAENLAYYRGGFAALSQKLAERVVELGGEVHTSTPVQEIVVRDKRVVGVRTADGVVEADAVIATPALPLIDRLVGSELTEAEQKKIRSIEYLANVCLVLRLNRSLSGTYWLNVADPEFPYVGVIEHTNFEPVEAYNGQHIVYLSKYLPESSELFRMTDDEALDFSIPHLQRMFPEFSRDWIVAHNVWKARYSQPIVTLRYSEAIPASETSVDGLYIETMAQVYPEDRGTNYAVRNGRRIGREVAAKLKQGSGVAASRA</sequence>
<evidence type="ECO:0000259" key="1">
    <source>
        <dbReference type="Pfam" id="PF01593"/>
    </source>
</evidence>
<dbReference type="AlphaFoldDB" id="A0A5K7X925"/>
<dbReference type="InterPro" id="IPR036188">
    <property type="entry name" value="FAD/NAD-bd_sf"/>
</dbReference>
<evidence type="ECO:0000313" key="3">
    <source>
        <dbReference type="Proteomes" id="UP000326837"/>
    </source>
</evidence>
<dbReference type="Gene3D" id="3.90.660.50">
    <property type="match status" value="1"/>
</dbReference>
<dbReference type="SUPFAM" id="SSF51905">
    <property type="entry name" value="FAD/NAD(P)-binding domain"/>
    <property type="match status" value="1"/>
</dbReference>
<organism evidence="2 3">
    <name type="scientific">Lacipirellula parvula</name>
    <dbReference type="NCBI Taxonomy" id="2650471"/>
    <lineage>
        <taxon>Bacteria</taxon>
        <taxon>Pseudomonadati</taxon>
        <taxon>Planctomycetota</taxon>
        <taxon>Planctomycetia</taxon>
        <taxon>Pirellulales</taxon>
        <taxon>Lacipirellulaceae</taxon>
        <taxon>Lacipirellula</taxon>
    </lineage>
</organism>
<evidence type="ECO:0000313" key="2">
    <source>
        <dbReference type="EMBL" id="BBO33284.1"/>
    </source>
</evidence>
<keyword evidence="3" id="KW-1185">Reference proteome</keyword>
<name>A0A5K7X925_9BACT</name>
<dbReference type="InterPro" id="IPR050464">
    <property type="entry name" value="Zeta_carotene_desat/Oxidored"/>
</dbReference>
<proteinExistence type="predicted"/>
<dbReference type="Pfam" id="PF01593">
    <property type="entry name" value="Amino_oxidase"/>
    <property type="match status" value="1"/>
</dbReference>
<gene>
    <name evidence="2" type="ORF">PLANPX_2896</name>
</gene>
<protein>
    <recommendedName>
        <fullName evidence="1">Amine oxidase domain-containing protein</fullName>
    </recommendedName>
</protein>
<reference evidence="3" key="1">
    <citation type="submission" date="2019-10" db="EMBL/GenBank/DDBJ databases">
        <title>Lacipirellula parvula gen. nov., sp. nov., representing a lineage of planctomycetes widespread in freshwater anoxic habitats, and description of the family Lacipirellulaceae.</title>
        <authorList>
            <person name="Dedysh S.N."/>
            <person name="Kulichevskaya I.S."/>
            <person name="Beletsky A.V."/>
            <person name="Rakitin A.L."/>
            <person name="Mardanov A.V."/>
            <person name="Ivanova A.A."/>
            <person name="Saltykova V.X."/>
            <person name="Rijpstra W.I.C."/>
            <person name="Sinninghe Damste J.S."/>
            <person name="Ravin N.V."/>
        </authorList>
    </citation>
    <scope>NUCLEOTIDE SEQUENCE [LARGE SCALE GENOMIC DNA]</scope>
    <source>
        <strain evidence="3">PX69</strain>
    </source>
</reference>